<dbReference type="EMBL" id="CAJJDM010000163">
    <property type="protein sequence ID" value="CAD8114176.1"/>
    <property type="molecule type" value="Genomic_DNA"/>
</dbReference>
<comment type="caution">
    <text evidence="1">The sequence shown here is derived from an EMBL/GenBank/DDBJ whole genome shotgun (WGS) entry which is preliminary data.</text>
</comment>
<reference evidence="1" key="1">
    <citation type="submission" date="2021-01" db="EMBL/GenBank/DDBJ databases">
        <authorList>
            <consortium name="Genoscope - CEA"/>
            <person name="William W."/>
        </authorList>
    </citation>
    <scope>NUCLEOTIDE SEQUENCE</scope>
</reference>
<sequence length="169" mass="18828">MTILQIQLLKLNIYQASSEYVFQKIQPVFSQAISINDTKCWWLPKSKCKDQTAYSDANGAKLSTCTSWGSTFVSDGKNVLIKELGLSYLIPSDYVNEGTDRCCQWTGTSCILREFSDKVATSDTECLSYIFTSVLCITDQGKCVPRSTCVFYQSVADFTTGQDGILKLN</sequence>
<proteinExistence type="predicted"/>
<gene>
    <name evidence="1" type="ORF">PPRIM_AZ9-3.1.T1580067</name>
</gene>
<organism evidence="1 2">
    <name type="scientific">Paramecium primaurelia</name>
    <dbReference type="NCBI Taxonomy" id="5886"/>
    <lineage>
        <taxon>Eukaryota</taxon>
        <taxon>Sar</taxon>
        <taxon>Alveolata</taxon>
        <taxon>Ciliophora</taxon>
        <taxon>Intramacronucleata</taxon>
        <taxon>Oligohymenophorea</taxon>
        <taxon>Peniculida</taxon>
        <taxon>Parameciidae</taxon>
        <taxon>Paramecium</taxon>
    </lineage>
</organism>
<dbReference type="Proteomes" id="UP000688137">
    <property type="component" value="Unassembled WGS sequence"/>
</dbReference>
<evidence type="ECO:0000313" key="1">
    <source>
        <dbReference type="EMBL" id="CAD8114176.1"/>
    </source>
</evidence>
<protein>
    <submittedName>
        <fullName evidence="1">Uncharacterized protein</fullName>
    </submittedName>
</protein>
<name>A0A8S1QFW4_PARPR</name>
<evidence type="ECO:0000313" key="2">
    <source>
        <dbReference type="Proteomes" id="UP000688137"/>
    </source>
</evidence>
<accession>A0A8S1QFW4</accession>
<keyword evidence="2" id="KW-1185">Reference proteome</keyword>
<dbReference type="AlphaFoldDB" id="A0A8S1QFW4"/>